<evidence type="ECO:0000259" key="1">
    <source>
        <dbReference type="Pfam" id="PF07738"/>
    </source>
</evidence>
<evidence type="ECO:0000313" key="2">
    <source>
        <dbReference type="EMBL" id="EPB74190.1"/>
    </source>
</evidence>
<dbReference type="Gene3D" id="2.60.120.260">
    <property type="entry name" value="Galactose-binding domain-like"/>
    <property type="match status" value="1"/>
</dbReference>
<dbReference type="Pfam" id="PF07738">
    <property type="entry name" value="Sad1_UNC"/>
    <property type="match status" value="1"/>
</dbReference>
<reference evidence="2 3" key="1">
    <citation type="submission" date="2013-05" db="EMBL/GenBank/DDBJ databases">
        <title>Draft genome of the parasitic nematode Anyclostoma ceylanicum.</title>
        <authorList>
            <person name="Mitreva M."/>
        </authorList>
    </citation>
    <scope>NUCLEOTIDE SEQUENCE [LARGE SCALE GENOMIC DNA]</scope>
</reference>
<sequence length="240" mass="26872">MAKEPPRNPYVRLLPVFAFYPASNMPYRWKEWRVVRGEESTFIWCDVLALELRYVYLRNANFTIDLGVLIYPTAYTLRHARGYGRSALRNWLLQGSKDKQVWEVLVAHADDTSLGDPGSTATWPIEDDRTKGPFRYLRVAQNGKNSSGQTYYLSISGFEVYGEIVDVVVDGFTPQKDEKDKCAFVGKKSMSTTNLVEDRAKSGPSVASTGQAASAESLQHQTQSLENLLARSAVALLCCS</sequence>
<dbReference type="UniPathway" id="UPA00143"/>
<dbReference type="AlphaFoldDB" id="A0A0D6LQ51"/>
<dbReference type="InterPro" id="IPR008979">
    <property type="entry name" value="Galactose-bd-like_sf"/>
</dbReference>
<dbReference type="PANTHER" id="PTHR47457">
    <property type="entry name" value="OS05G0345500 PROTEIN"/>
    <property type="match status" value="1"/>
</dbReference>
<organism evidence="2 3">
    <name type="scientific">Ancylostoma ceylanicum</name>
    <dbReference type="NCBI Taxonomy" id="53326"/>
    <lineage>
        <taxon>Eukaryota</taxon>
        <taxon>Metazoa</taxon>
        <taxon>Ecdysozoa</taxon>
        <taxon>Nematoda</taxon>
        <taxon>Chromadorea</taxon>
        <taxon>Rhabditida</taxon>
        <taxon>Rhabditina</taxon>
        <taxon>Rhabditomorpha</taxon>
        <taxon>Strongyloidea</taxon>
        <taxon>Ancylostomatidae</taxon>
        <taxon>Ancylostomatinae</taxon>
        <taxon>Ancylostoma</taxon>
    </lineage>
</organism>
<evidence type="ECO:0000313" key="3">
    <source>
        <dbReference type="Proteomes" id="UP000054495"/>
    </source>
</evidence>
<dbReference type="SUPFAM" id="SSF49785">
    <property type="entry name" value="Galactose-binding domain-like"/>
    <property type="match status" value="1"/>
</dbReference>
<dbReference type="Proteomes" id="UP000054495">
    <property type="component" value="Unassembled WGS sequence"/>
</dbReference>
<dbReference type="PANTHER" id="PTHR47457:SF1">
    <property type="entry name" value="BTB DOMAIN-CONTAINING PROTEIN-RELATED"/>
    <property type="match status" value="1"/>
</dbReference>
<gene>
    <name evidence="2" type="ORF">ANCCEY_06741</name>
</gene>
<name>A0A0D6LQ51_9BILA</name>
<feature type="domain" description="SUN" evidence="1">
    <location>
        <begin position="59"/>
        <end position="163"/>
    </location>
</feature>
<dbReference type="EMBL" id="KE124954">
    <property type="protein sequence ID" value="EPB74190.1"/>
    <property type="molecule type" value="Genomic_DNA"/>
</dbReference>
<keyword evidence="3" id="KW-1185">Reference proteome</keyword>
<dbReference type="GO" id="GO:0016567">
    <property type="term" value="P:protein ubiquitination"/>
    <property type="evidence" value="ECO:0007669"/>
    <property type="project" value="UniProtKB-UniPathway"/>
</dbReference>
<dbReference type="InterPro" id="IPR012919">
    <property type="entry name" value="SUN_dom"/>
</dbReference>
<protein>
    <submittedName>
        <fullName evidence="2">Sad1 / UNC-like protein</fullName>
    </submittedName>
</protein>
<accession>A0A0D6LQ51</accession>
<proteinExistence type="predicted"/>